<dbReference type="Pfam" id="PF11181">
    <property type="entry name" value="YflT"/>
    <property type="match status" value="1"/>
</dbReference>
<evidence type="ECO:0000259" key="2">
    <source>
        <dbReference type="Pfam" id="PF11181"/>
    </source>
</evidence>
<dbReference type="EMBL" id="JACCBX010000005">
    <property type="protein sequence ID" value="NYE05989.1"/>
    <property type="molecule type" value="Genomic_DNA"/>
</dbReference>
<evidence type="ECO:0000256" key="1">
    <source>
        <dbReference type="SAM" id="MobiDB-lite"/>
    </source>
</evidence>
<dbReference type="InterPro" id="IPR025889">
    <property type="entry name" value="GSP17M-like_dom"/>
</dbReference>
<reference evidence="4" key="1">
    <citation type="submission" date="2020-07" db="EMBL/GenBank/DDBJ databases">
        <authorList>
            <person name="Partida-Martinez L."/>
            <person name="Huntemann M."/>
            <person name="Clum A."/>
            <person name="Wang J."/>
            <person name="Palaniappan K."/>
            <person name="Ritter S."/>
            <person name="Chen I.-M."/>
            <person name="Stamatis D."/>
            <person name="Reddy T."/>
            <person name="O'Malley R."/>
            <person name="Daum C."/>
            <person name="Shapiro N."/>
            <person name="Ivanova N."/>
            <person name="Kyrpides N."/>
            <person name="Woyke T."/>
        </authorList>
    </citation>
    <scope>NUCLEOTIDE SEQUENCE [LARGE SCALE GENOMIC DNA]</scope>
    <source>
        <strain evidence="4">AT2.8</strain>
    </source>
</reference>
<dbReference type="PANTHER" id="PTHR36109:SF2">
    <property type="entry name" value="MEMBRANE PROTEIN"/>
    <property type="match status" value="1"/>
</dbReference>
<protein>
    <submittedName>
        <fullName evidence="3">Membrane protein</fullName>
    </submittedName>
</protein>
<dbReference type="AlphaFoldDB" id="A0A852TDA4"/>
<feature type="compositionally biased region" description="Basic and acidic residues" evidence="1">
    <location>
        <begin position="186"/>
        <end position="199"/>
    </location>
</feature>
<reference evidence="4" key="2">
    <citation type="submission" date="2020-08" db="EMBL/GenBank/DDBJ databases">
        <title>The Agave Microbiome: Exploring the role of microbial communities in plant adaptations to desert environments.</title>
        <authorList>
            <person name="Partida-Martinez L.P."/>
        </authorList>
    </citation>
    <scope>NUCLEOTIDE SEQUENCE [LARGE SCALE GENOMIC DNA]</scope>
    <source>
        <strain evidence="4">AT2.8</strain>
    </source>
</reference>
<dbReference type="InterPro" id="IPR052948">
    <property type="entry name" value="Low_temp-induced_all0457"/>
</dbReference>
<feature type="region of interest" description="Disordered" evidence="1">
    <location>
        <begin position="150"/>
        <end position="199"/>
    </location>
</feature>
<dbReference type="PANTHER" id="PTHR36109">
    <property type="entry name" value="MEMBRANE PROTEIN-RELATED"/>
    <property type="match status" value="1"/>
</dbReference>
<proteinExistence type="predicted"/>
<sequence length="199" mass="20540">MDRIEKNVVGVYDTEQEAIIAIEDLVKQGYDKQDICVIGKDLKNVNYIADETGTVAEESAATGALAGGTLGGLTGLLVGVGALAIPGVGPIIAAGPIASSLIGAVAGAGLGGLTGALIGIGIPDDQAELYGNSVKEGKILVLTKNRRTPNQDDRNTLAAANNSSMAQDWDELKKLGGEMQNSDSNDELKDKRQVPDPIQ</sequence>
<name>A0A852TDA4_9BACI</name>
<comment type="caution">
    <text evidence="3">The sequence shown here is derived from an EMBL/GenBank/DDBJ whole genome shotgun (WGS) entry which is preliminary data.</text>
</comment>
<feature type="domain" description="General stress protein 17M-like" evidence="2">
    <location>
        <begin position="8"/>
        <end position="77"/>
    </location>
</feature>
<gene>
    <name evidence="3" type="ORF">F4694_002764</name>
</gene>
<evidence type="ECO:0000313" key="4">
    <source>
        <dbReference type="Proteomes" id="UP000548423"/>
    </source>
</evidence>
<accession>A0A852TDA4</accession>
<organism evidence="3 4">
    <name type="scientific">Neobacillus niacini</name>
    <dbReference type="NCBI Taxonomy" id="86668"/>
    <lineage>
        <taxon>Bacteria</taxon>
        <taxon>Bacillati</taxon>
        <taxon>Bacillota</taxon>
        <taxon>Bacilli</taxon>
        <taxon>Bacillales</taxon>
        <taxon>Bacillaceae</taxon>
        <taxon>Neobacillus</taxon>
    </lineage>
</organism>
<evidence type="ECO:0000313" key="3">
    <source>
        <dbReference type="EMBL" id="NYE05989.1"/>
    </source>
</evidence>
<dbReference type="Proteomes" id="UP000548423">
    <property type="component" value="Unassembled WGS sequence"/>
</dbReference>